<accession>A0A0M4NUL7</accession>
<dbReference type="Proteomes" id="UP000058020">
    <property type="component" value="Chromosome"/>
</dbReference>
<dbReference type="KEGG" id="tho:SP60_07550"/>
<dbReference type="PATRIC" id="fig|1705394.5.peg.1508"/>
<protein>
    <submittedName>
        <fullName evidence="1">Uncharacterized protein</fullName>
    </submittedName>
</protein>
<keyword evidence="2" id="KW-1185">Reference proteome</keyword>
<dbReference type="Pfam" id="PF04339">
    <property type="entry name" value="FemAB_like"/>
    <property type="match status" value="1"/>
</dbReference>
<name>A0A0M4NUL7_9GAMM</name>
<proteinExistence type="predicted"/>
<dbReference type="AlphaFoldDB" id="A0A0M4NUL7"/>
<dbReference type="EMBL" id="CP010552">
    <property type="protein sequence ID" value="ALE53057.1"/>
    <property type="molecule type" value="Genomic_DNA"/>
</dbReference>
<sequence>MSPGIIPMKIEILEQISDIDRKQWNALISDNNPFCKHEFLAALEAHHCVGEKFGWIPRHMLVSENQQLIGAVILYEKYNNYGEFVFDHVWHNAYEKYGLNYYPKLTSAIPYTPASGPRFLAAKTDEKRVFPVLLNAIYKICEKINASSFHCLFSNNEIDFFKEKSLFIRNDCQFHWKNQKYANFEDFLAHLKQKKRKNIRQERSKVQKSGVVIRQLDGNSATELDWQNFSNFYNQTFLEKSGTPTLNLDFFKTIAKTMPDQVLLFLADLKGECIAGSLMFKSDTHLYGRHWGCSEQVDYLHFEACYYQGIEYAIKHKLQVFEPGAQGEHKIARGFTPTLTQSAHWIKDEAFKEPIKHFCLQEAEHVAHYIQQVNTHNPYKNS</sequence>
<reference evidence="1 2" key="1">
    <citation type="journal article" date="2015" name="Genome Announc.">
        <title>Genome Sequence of 'Candidatus Thioglobus autotrophica' Strain EF1, a Chemoautotroph from the SUP05 Clade of Marine Gammaproteobacteria.</title>
        <authorList>
            <person name="Shah V."/>
            <person name="Morris R.M."/>
        </authorList>
    </citation>
    <scope>NUCLEOTIDE SEQUENCE [LARGE SCALE GENOMIC DNA]</scope>
    <source>
        <strain evidence="1 2">EF1</strain>
    </source>
</reference>
<dbReference type="InterPro" id="IPR007434">
    <property type="entry name" value="FemAB-like"/>
</dbReference>
<evidence type="ECO:0000313" key="1">
    <source>
        <dbReference type="EMBL" id="ALE53057.1"/>
    </source>
</evidence>
<dbReference type="PANTHER" id="PTHR47017:SF1">
    <property type="entry name" value="ACYL-COA"/>
    <property type="match status" value="1"/>
</dbReference>
<dbReference type="PANTHER" id="PTHR47017">
    <property type="entry name" value="ACYL-COA"/>
    <property type="match status" value="1"/>
</dbReference>
<dbReference type="Gene3D" id="3.40.630.30">
    <property type="match status" value="1"/>
</dbReference>
<gene>
    <name evidence="1" type="ORF">SP60_07550</name>
</gene>
<dbReference type="SUPFAM" id="SSF55729">
    <property type="entry name" value="Acyl-CoA N-acyltransferases (Nat)"/>
    <property type="match status" value="1"/>
</dbReference>
<evidence type="ECO:0000313" key="2">
    <source>
        <dbReference type="Proteomes" id="UP000058020"/>
    </source>
</evidence>
<organism evidence="1 2">
    <name type="scientific">Candidatus Thioglobus autotrophicus</name>
    <dbReference type="NCBI Taxonomy" id="1705394"/>
    <lineage>
        <taxon>Bacteria</taxon>
        <taxon>Pseudomonadati</taxon>
        <taxon>Pseudomonadota</taxon>
        <taxon>Gammaproteobacteria</taxon>
        <taxon>Candidatus Pseudothioglobaceae</taxon>
        <taxon>Candidatus Thioglobus</taxon>
    </lineage>
</organism>
<dbReference type="InterPro" id="IPR016181">
    <property type="entry name" value="Acyl_CoA_acyltransferase"/>
</dbReference>